<dbReference type="EMBL" id="LT629745">
    <property type="protein sequence ID" value="SDS13572.1"/>
    <property type="molecule type" value="Genomic_DNA"/>
</dbReference>
<evidence type="ECO:0000313" key="4">
    <source>
        <dbReference type="Proteomes" id="UP000198858"/>
    </source>
</evidence>
<dbReference type="InterPro" id="IPR050553">
    <property type="entry name" value="Thioredoxin_ResA/DsbE_sf"/>
</dbReference>
<dbReference type="Proteomes" id="UP000198858">
    <property type="component" value="Chromosome I"/>
</dbReference>
<reference evidence="3 4" key="1">
    <citation type="submission" date="2016-10" db="EMBL/GenBank/DDBJ databases">
        <authorList>
            <person name="Varghese N."/>
            <person name="Submissions S."/>
        </authorList>
    </citation>
    <scope>NUCLEOTIDE SEQUENCE [LARGE SCALE GENOMIC DNA]</scope>
    <source>
        <strain evidence="3 4">Mar_2010_102</strain>
    </source>
</reference>
<dbReference type="GO" id="GO:0016491">
    <property type="term" value="F:oxidoreductase activity"/>
    <property type="evidence" value="ECO:0007669"/>
    <property type="project" value="InterPro"/>
</dbReference>
<dbReference type="InterPro" id="IPR036249">
    <property type="entry name" value="Thioredoxin-like_sf"/>
</dbReference>
<keyword evidence="3" id="KW-0413">Isomerase</keyword>
<keyword evidence="1" id="KW-0812">Transmembrane</keyword>
<dbReference type="Gene3D" id="3.40.30.10">
    <property type="entry name" value="Glutaredoxin"/>
    <property type="match status" value="1"/>
</dbReference>
<dbReference type="InterPro" id="IPR000866">
    <property type="entry name" value="AhpC/TSA"/>
</dbReference>
<dbReference type="AlphaFoldDB" id="A0A1H1PQP0"/>
<gene>
    <name evidence="3" type="ORF">SAMN04488552_2214</name>
</gene>
<dbReference type="PROSITE" id="PS51352">
    <property type="entry name" value="THIOREDOXIN_2"/>
    <property type="match status" value="1"/>
</dbReference>
<dbReference type="RefSeq" id="WP_089662627.1">
    <property type="nucleotide sequence ID" value="NZ_LT629745.1"/>
</dbReference>
<dbReference type="GO" id="GO:0016853">
    <property type="term" value="F:isomerase activity"/>
    <property type="evidence" value="ECO:0007669"/>
    <property type="project" value="UniProtKB-KW"/>
</dbReference>
<accession>A0A1H1PQP0</accession>
<protein>
    <submittedName>
        <fullName evidence="3">Thiol-disulfide isomerase or thioredoxin</fullName>
    </submittedName>
</protein>
<dbReference type="Pfam" id="PF00578">
    <property type="entry name" value="AhpC-TSA"/>
    <property type="match status" value="1"/>
</dbReference>
<keyword evidence="4" id="KW-1185">Reference proteome</keyword>
<organism evidence="3 4">
    <name type="scientific">Christiangramia echinicola</name>
    <dbReference type="NCBI Taxonomy" id="279359"/>
    <lineage>
        <taxon>Bacteria</taxon>
        <taxon>Pseudomonadati</taxon>
        <taxon>Bacteroidota</taxon>
        <taxon>Flavobacteriia</taxon>
        <taxon>Flavobacteriales</taxon>
        <taxon>Flavobacteriaceae</taxon>
        <taxon>Christiangramia</taxon>
    </lineage>
</organism>
<keyword evidence="1" id="KW-1133">Transmembrane helix</keyword>
<name>A0A1H1PQP0_9FLAO</name>
<sequence length="186" mass="21714">MKLFKNQWSNIIIIVIILAMIIPQTRKPIQIFVNKLISFAPSVNDEDDREKIADYNWVLENARGKRVEFSEFENEVIVVNFWATWCPPCIAEMPSFQELYVDYQDKVTFLFVSGEQHETVDNYMKRKRFTLPSYKMRTKAPEPMDGRTLPTTYVISKDGSIVIDKVGSADWNSESFRETLDELIAE</sequence>
<dbReference type="SUPFAM" id="SSF52833">
    <property type="entry name" value="Thioredoxin-like"/>
    <property type="match status" value="1"/>
</dbReference>
<dbReference type="STRING" id="1250231.SAMN04488552_2214"/>
<evidence type="ECO:0000313" key="3">
    <source>
        <dbReference type="EMBL" id="SDS13572.1"/>
    </source>
</evidence>
<dbReference type="GO" id="GO:0016209">
    <property type="term" value="F:antioxidant activity"/>
    <property type="evidence" value="ECO:0007669"/>
    <property type="project" value="InterPro"/>
</dbReference>
<dbReference type="CDD" id="cd02966">
    <property type="entry name" value="TlpA_like_family"/>
    <property type="match status" value="1"/>
</dbReference>
<feature type="domain" description="Thioredoxin" evidence="2">
    <location>
        <begin position="34"/>
        <end position="185"/>
    </location>
</feature>
<dbReference type="InterPro" id="IPR013766">
    <property type="entry name" value="Thioredoxin_domain"/>
</dbReference>
<feature type="transmembrane region" description="Helical" evidence="1">
    <location>
        <begin position="6"/>
        <end position="22"/>
    </location>
</feature>
<evidence type="ECO:0000259" key="2">
    <source>
        <dbReference type="PROSITE" id="PS51352"/>
    </source>
</evidence>
<keyword evidence="1" id="KW-0472">Membrane</keyword>
<evidence type="ECO:0000256" key="1">
    <source>
        <dbReference type="SAM" id="Phobius"/>
    </source>
</evidence>
<dbReference type="PANTHER" id="PTHR42852:SF17">
    <property type="entry name" value="THIOREDOXIN-LIKE PROTEIN HI_1115"/>
    <property type="match status" value="1"/>
</dbReference>
<proteinExistence type="predicted"/>
<dbReference type="PANTHER" id="PTHR42852">
    <property type="entry name" value="THIOL:DISULFIDE INTERCHANGE PROTEIN DSBE"/>
    <property type="match status" value="1"/>
</dbReference>